<keyword evidence="2" id="KW-0808">Transferase</keyword>
<dbReference type="GO" id="GO:0003723">
    <property type="term" value="F:RNA binding"/>
    <property type="evidence" value="ECO:0007669"/>
    <property type="project" value="UniProtKB-KW"/>
</dbReference>
<protein>
    <submittedName>
        <fullName evidence="2">Lysophosphatidylcholine acyltransferase 2</fullName>
    </submittedName>
</protein>
<dbReference type="InterPro" id="IPR036882">
    <property type="entry name" value="Alba-like_dom_sf"/>
</dbReference>
<dbReference type="InterPro" id="IPR007347">
    <property type="entry name" value="SpoVS"/>
</dbReference>
<keyword evidence="1" id="KW-0694">RNA-binding</keyword>
<keyword evidence="3" id="KW-1185">Reference proteome</keyword>
<evidence type="ECO:0000313" key="3">
    <source>
        <dbReference type="Proteomes" id="UP000591131"/>
    </source>
</evidence>
<comment type="caution">
    <text evidence="2">The sequence shown here is derived from an EMBL/GenBank/DDBJ whole genome shotgun (WGS) entry which is preliminary data.</text>
</comment>
<keyword evidence="2" id="KW-0012">Acyltransferase</keyword>
<dbReference type="AlphaFoldDB" id="A0A7J6MH33"/>
<sequence length="256" mass="28150">MIVLPRRLLLAKAIKPDNLLRWSAPVDREHLLRGFGRIRPSKRMLEARNRFQVCEDINTQQLAEVLEKCLLKEPEEIVVLQASDPRALNTAVRAAAMIGQAGRLPLVLRFTGPPGGTSDSDDIWMSIISEGYTERRDGEVKDLHVATKSSVSALAVAITNIVHEECTARLIGIGPDNTFKMAKAIAIAANHCCNPAIGPVGELLSEVSTIVLDPTTNAPPTRRGGNGKPFWGMQILVHMRPKHRRRRNNPLPSKAS</sequence>
<name>A0A7J6MH33_PERCH</name>
<dbReference type="Pfam" id="PF04232">
    <property type="entry name" value="SpoVS"/>
    <property type="match status" value="1"/>
</dbReference>
<evidence type="ECO:0000313" key="2">
    <source>
        <dbReference type="EMBL" id="KAF4670853.1"/>
    </source>
</evidence>
<dbReference type="Proteomes" id="UP000591131">
    <property type="component" value="Unassembled WGS sequence"/>
</dbReference>
<gene>
    <name evidence="2" type="primary">LPCAT2_2</name>
    <name evidence="2" type="ORF">FOL47_001798</name>
</gene>
<dbReference type="EMBL" id="JAAPAO010000145">
    <property type="protein sequence ID" value="KAF4670853.1"/>
    <property type="molecule type" value="Genomic_DNA"/>
</dbReference>
<dbReference type="GO" id="GO:0016746">
    <property type="term" value="F:acyltransferase activity"/>
    <property type="evidence" value="ECO:0007669"/>
    <property type="project" value="UniProtKB-KW"/>
</dbReference>
<dbReference type="OrthoDB" id="10488019at2759"/>
<proteinExistence type="predicted"/>
<organism evidence="2 3">
    <name type="scientific">Perkinsus chesapeaki</name>
    <name type="common">Clam parasite</name>
    <name type="synonym">Perkinsus andrewsi</name>
    <dbReference type="NCBI Taxonomy" id="330153"/>
    <lineage>
        <taxon>Eukaryota</taxon>
        <taxon>Sar</taxon>
        <taxon>Alveolata</taxon>
        <taxon>Perkinsozoa</taxon>
        <taxon>Perkinsea</taxon>
        <taxon>Perkinsida</taxon>
        <taxon>Perkinsidae</taxon>
        <taxon>Perkinsus</taxon>
    </lineage>
</organism>
<accession>A0A7J6MH33</accession>
<reference evidence="2 3" key="1">
    <citation type="submission" date="2020-04" db="EMBL/GenBank/DDBJ databases">
        <title>Perkinsus chesapeaki whole genome sequence.</title>
        <authorList>
            <person name="Bogema D.R."/>
        </authorList>
    </citation>
    <scope>NUCLEOTIDE SEQUENCE [LARGE SCALE GENOMIC DNA]</scope>
    <source>
        <strain evidence="2">ATCC PRA-425</strain>
    </source>
</reference>
<dbReference type="Gene3D" id="3.30.110.20">
    <property type="entry name" value="Alba-like domain"/>
    <property type="match status" value="1"/>
</dbReference>
<evidence type="ECO:0000256" key="1">
    <source>
        <dbReference type="ARBA" id="ARBA00022884"/>
    </source>
</evidence>